<protein>
    <submittedName>
        <fullName evidence="3">DUF2272 domain-containing protein</fullName>
    </submittedName>
</protein>
<dbReference type="InterPro" id="IPR014545">
    <property type="entry name" value="UCP028415"/>
</dbReference>
<evidence type="ECO:0000313" key="4">
    <source>
        <dbReference type="Proteomes" id="UP001212602"/>
    </source>
</evidence>
<accession>A0AAE3N8G5</accession>
<keyword evidence="4" id="KW-1185">Reference proteome</keyword>
<dbReference type="Pfam" id="PF10030">
    <property type="entry name" value="DUF2272"/>
    <property type="match status" value="1"/>
</dbReference>
<dbReference type="AlphaFoldDB" id="A0AAE3N8G5"/>
<feature type="chain" id="PRO_5042166304" evidence="1">
    <location>
        <begin position="34"/>
        <end position="345"/>
    </location>
</feature>
<evidence type="ECO:0000313" key="3">
    <source>
        <dbReference type="EMBL" id="MDA7416261.1"/>
    </source>
</evidence>
<reference evidence="3" key="1">
    <citation type="submission" date="2023-01" db="EMBL/GenBank/DDBJ databases">
        <title>Xenophilus mangrovi sp. nov., isolated from soil of Mangrove nature reserve.</title>
        <authorList>
            <person name="Xu S."/>
            <person name="Liu Z."/>
            <person name="Xu Y."/>
        </authorList>
    </citation>
    <scope>NUCLEOTIDE SEQUENCE</scope>
    <source>
        <strain evidence="3">YW8</strain>
    </source>
</reference>
<name>A0AAE3N8G5_9BURK</name>
<dbReference type="RefSeq" id="WP_271427487.1">
    <property type="nucleotide sequence ID" value="NZ_JAQIPB010000002.1"/>
</dbReference>
<dbReference type="Proteomes" id="UP001212602">
    <property type="component" value="Unassembled WGS sequence"/>
</dbReference>
<sequence>MHRFVFLFLAMPRRLACGLLVALGLLSAPLAQANDALCTRTAIQAAPDAAQRMARLALVEHAAWGGSQLDAQGRLIEAGAVEAGMQPGPSRNPAPWQRVMDYWSAVPPDSDSPLPAQIHFGALRPADRQLLEQALNQASDARLMGLGVGPDQGLAAHEVAAARVALARVAVIDTPWSAAFISWLAREAGEAPTRFAFSQAHADYAAAAWAASEAERQGQPSSYGLRACDLMQTPPRVGDLVCSARGRSSAALADHEALGEALAQRLANGRPLPMHCDVVTQVDASGFDTVGGNLLDTVMRRRLDFAAGARLLDRSYLSDGCDGASANCPDRHLSRQPWSLLLQWR</sequence>
<evidence type="ECO:0000259" key="2">
    <source>
        <dbReference type="Pfam" id="PF10030"/>
    </source>
</evidence>
<feature type="signal peptide" evidence="1">
    <location>
        <begin position="1"/>
        <end position="33"/>
    </location>
</feature>
<comment type="caution">
    <text evidence="3">The sequence shown here is derived from an EMBL/GenBank/DDBJ whole genome shotgun (WGS) entry which is preliminary data.</text>
</comment>
<gene>
    <name evidence="3" type="ORF">PGB34_07780</name>
</gene>
<dbReference type="EMBL" id="JAQIPB010000002">
    <property type="protein sequence ID" value="MDA7416261.1"/>
    <property type="molecule type" value="Genomic_DNA"/>
</dbReference>
<dbReference type="InterPro" id="IPR019262">
    <property type="entry name" value="DUF2272"/>
</dbReference>
<feature type="domain" description="DUF2272" evidence="2">
    <location>
        <begin position="160"/>
        <end position="342"/>
    </location>
</feature>
<dbReference type="PIRSF" id="PIRSF028415">
    <property type="entry name" value="UCP028415"/>
    <property type="match status" value="1"/>
</dbReference>
<proteinExistence type="predicted"/>
<evidence type="ECO:0000256" key="1">
    <source>
        <dbReference type="SAM" id="SignalP"/>
    </source>
</evidence>
<organism evidence="3 4">
    <name type="scientific">Xenophilus arseniciresistens</name>
    <dbReference type="NCBI Taxonomy" id="1283306"/>
    <lineage>
        <taxon>Bacteria</taxon>
        <taxon>Pseudomonadati</taxon>
        <taxon>Pseudomonadota</taxon>
        <taxon>Betaproteobacteria</taxon>
        <taxon>Burkholderiales</taxon>
        <taxon>Comamonadaceae</taxon>
        <taxon>Xenophilus</taxon>
    </lineage>
</organism>
<keyword evidence="1" id="KW-0732">Signal</keyword>